<dbReference type="Pfam" id="PF12771">
    <property type="entry name" value="SusD-like_2"/>
    <property type="match status" value="2"/>
</dbReference>
<dbReference type="Proteomes" id="UP000245535">
    <property type="component" value="Unassembled WGS sequence"/>
</dbReference>
<dbReference type="EMBL" id="QGDO01000001">
    <property type="protein sequence ID" value="PWJ45026.1"/>
    <property type="molecule type" value="Genomic_DNA"/>
</dbReference>
<evidence type="ECO:0000313" key="2">
    <source>
        <dbReference type="EMBL" id="PWJ45026.1"/>
    </source>
</evidence>
<name>A0A315ZHH4_SEDFL</name>
<dbReference type="Gene3D" id="1.25.40.390">
    <property type="match status" value="1"/>
</dbReference>
<dbReference type="InterPro" id="IPR011990">
    <property type="entry name" value="TPR-like_helical_dom_sf"/>
</dbReference>
<accession>A0A315ZHH4</accession>
<dbReference type="RefSeq" id="WP_109616480.1">
    <property type="nucleotide sequence ID" value="NZ_QGDO01000001.1"/>
</dbReference>
<feature type="signal peptide" evidence="1">
    <location>
        <begin position="1"/>
        <end position="21"/>
    </location>
</feature>
<evidence type="ECO:0000313" key="3">
    <source>
        <dbReference type="Proteomes" id="UP000245535"/>
    </source>
</evidence>
<proteinExistence type="predicted"/>
<dbReference type="SUPFAM" id="SSF48452">
    <property type="entry name" value="TPR-like"/>
    <property type="match status" value="1"/>
</dbReference>
<keyword evidence="2" id="KW-0449">Lipoprotein</keyword>
<keyword evidence="3" id="KW-1185">Reference proteome</keyword>
<feature type="chain" id="PRO_5016267373" evidence="1">
    <location>
        <begin position="22"/>
        <end position="442"/>
    </location>
</feature>
<dbReference type="PROSITE" id="PS51257">
    <property type="entry name" value="PROKAR_LIPOPROTEIN"/>
    <property type="match status" value="1"/>
</dbReference>
<keyword evidence="1" id="KW-0732">Signal</keyword>
<comment type="caution">
    <text evidence="2">The sequence shown here is derived from an EMBL/GenBank/DDBJ whole genome shotgun (WGS) entry which is preliminary data.</text>
</comment>
<dbReference type="InterPro" id="IPR041662">
    <property type="entry name" value="SusD-like_2"/>
</dbReference>
<dbReference type="OrthoDB" id="622163at2"/>
<evidence type="ECO:0000256" key="1">
    <source>
        <dbReference type="SAM" id="SignalP"/>
    </source>
</evidence>
<dbReference type="AlphaFoldDB" id="A0A315ZHH4"/>
<gene>
    <name evidence="2" type="ORF">BC781_1011424</name>
</gene>
<sequence>MKKINKLFTVLSLALASVVSGCDSYVDGYEIDPARALESSMDVKFSSAIAFSIYVQSDQLARYISMVTQQVTGADRQFLAAQRYNIQRGDFNDVWGSNGYAGAMKDLQNLMTQAEEAGATHYLGVAKVMLAFNLGLLTDSFGDIPYSEAFQGTENLKPKYDSQEAIYAEIDKLLTDAIADFAAESTNSPSGDDLIFGGDLAMWTKFAYGMKARYLNHLSELSQYDADAVLAALGNAFASNADDAELGFYSSTLQSNPWNQFLVQRDGYIALEGTMFDMMTAKSDPRQALYGLDGFYLQATAPVALMTYAEAKFIEAEALHHKGQVVDAETALIEAVTAHMTKVGVEEADITAYVATLTAAGVDYQTIMEEKYVALYTHPEAWTDWRRSGYPMLTPDDNSELSAGLIPTRFPYPETEYLYNVQNVPDLDKEAGLTQKLWWDAN</sequence>
<reference evidence="2 3" key="1">
    <citation type="submission" date="2018-03" db="EMBL/GenBank/DDBJ databases">
        <title>Genomic Encyclopedia of Archaeal and Bacterial Type Strains, Phase II (KMG-II): from individual species to whole genera.</title>
        <authorList>
            <person name="Goeker M."/>
        </authorList>
    </citation>
    <scope>NUCLEOTIDE SEQUENCE [LARGE SCALE GENOMIC DNA]</scope>
    <source>
        <strain evidence="2 3">DSM 28229</strain>
    </source>
</reference>
<organism evidence="2 3">
    <name type="scientific">Sediminitomix flava</name>
    <dbReference type="NCBI Taxonomy" id="379075"/>
    <lineage>
        <taxon>Bacteria</taxon>
        <taxon>Pseudomonadati</taxon>
        <taxon>Bacteroidota</taxon>
        <taxon>Cytophagia</taxon>
        <taxon>Cytophagales</taxon>
        <taxon>Flammeovirgaceae</taxon>
        <taxon>Sediminitomix</taxon>
    </lineage>
</organism>
<protein>
    <submittedName>
        <fullName evidence="2">SusD/RagB-like outer membrane lipoprotein</fullName>
    </submittedName>
</protein>